<reference evidence="2 3" key="1">
    <citation type="submission" date="2020-08" db="EMBL/GenBank/DDBJ databases">
        <title>A Genomic Blueprint of the Chicken Gut Microbiome.</title>
        <authorList>
            <person name="Gilroy R."/>
            <person name="Ravi A."/>
            <person name="Getino M."/>
            <person name="Pursley I."/>
            <person name="Horton D.L."/>
            <person name="Alikhan N.-F."/>
            <person name="Baker D."/>
            <person name="Gharbi K."/>
            <person name="Hall N."/>
            <person name="Watson M."/>
            <person name="Adriaenssens E.M."/>
            <person name="Foster-Nyarko E."/>
            <person name="Jarju S."/>
            <person name="Secka A."/>
            <person name="Antonio M."/>
            <person name="Oren A."/>
            <person name="Chaudhuri R."/>
            <person name="La Ragione R.M."/>
            <person name="Hildebrand F."/>
            <person name="Pallen M.J."/>
        </authorList>
    </citation>
    <scope>NUCLEOTIDE SEQUENCE [LARGE SCALE GENOMIC DNA]</scope>
    <source>
        <strain evidence="2 3">Sa1CUA4</strain>
    </source>
</reference>
<feature type="compositionally biased region" description="Basic and acidic residues" evidence="1">
    <location>
        <begin position="98"/>
        <end position="108"/>
    </location>
</feature>
<proteinExistence type="predicted"/>
<protein>
    <submittedName>
        <fullName evidence="2">Uncharacterized protein</fullName>
    </submittedName>
</protein>
<feature type="region of interest" description="Disordered" evidence="1">
    <location>
        <begin position="89"/>
        <end position="108"/>
    </location>
</feature>
<accession>A0ABR8X3V2</accession>
<evidence type="ECO:0000313" key="2">
    <source>
        <dbReference type="EMBL" id="MBD8023978.1"/>
    </source>
</evidence>
<organism evidence="2 3">
    <name type="scientific">Microbacterium gallinarum</name>
    <dbReference type="NCBI Taxonomy" id="2762209"/>
    <lineage>
        <taxon>Bacteria</taxon>
        <taxon>Bacillati</taxon>
        <taxon>Actinomycetota</taxon>
        <taxon>Actinomycetes</taxon>
        <taxon>Micrococcales</taxon>
        <taxon>Microbacteriaceae</taxon>
        <taxon>Microbacterium</taxon>
    </lineage>
</organism>
<sequence>MLSRFRRKRRYAALSDEERMGRYVYLLNTLPASVIEKAHAAAFRDLPADERRAMFEQLRPFLSDAEQDAATDDPTVLARLFRRAEERRAERAQSAASDAERDGRDDVDPRALLTSSGVAAVVSQNFLLSAVVVTYFSSGAGSLAIASEPSWVGDTYDPGASSASDGGGFSGDYGGGGFDGGGFGGGFDGGGFGGGDGGGGF</sequence>
<comment type="caution">
    <text evidence="2">The sequence shown here is derived from an EMBL/GenBank/DDBJ whole genome shotgun (WGS) entry which is preliminary data.</text>
</comment>
<name>A0ABR8X3V2_9MICO</name>
<keyword evidence="3" id="KW-1185">Reference proteome</keyword>
<evidence type="ECO:0000313" key="3">
    <source>
        <dbReference type="Proteomes" id="UP000602532"/>
    </source>
</evidence>
<dbReference type="Proteomes" id="UP000602532">
    <property type="component" value="Unassembled WGS sequence"/>
</dbReference>
<dbReference type="EMBL" id="JACSPM010000003">
    <property type="protein sequence ID" value="MBD8023978.1"/>
    <property type="molecule type" value="Genomic_DNA"/>
</dbReference>
<gene>
    <name evidence="2" type="ORF">H9622_10270</name>
</gene>
<dbReference type="RefSeq" id="WP_191766304.1">
    <property type="nucleotide sequence ID" value="NZ_JACSPM010000003.1"/>
</dbReference>
<evidence type="ECO:0000256" key="1">
    <source>
        <dbReference type="SAM" id="MobiDB-lite"/>
    </source>
</evidence>